<reference evidence="3" key="1">
    <citation type="submission" date="2012-12" db="EMBL/GenBank/DDBJ databases">
        <authorList>
            <person name="Hellsten U."/>
            <person name="Grimwood J."/>
            <person name="Chapman J.A."/>
            <person name="Shapiro H."/>
            <person name="Aerts A."/>
            <person name="Otillar R.P."/>
            <person name="Terry A.Y."/>
            <person name="Boore J.L."/>
            <person name="Simakov O."/>
            <person name="Marletaz F."/>
            <person name="Cho S.-J."/>
            <person name="Edsinger-Gonzales E."/>
            <person name="Havlak P."/>
            <person name="Kuo D.-H."/>
            <person name="Larsson T."/>
            <person name="Lv J."/>
            <person name="Arendt D."/>
            <person name="Savage R."/>
            <person name="Osoegawa K."/>
            <person name="de Jong P."/>
            <person name="Lindberg D.R."/>
            <person name="Seaver E.C."/>
            <person name="Weisblat D.A."/>
            <person name="Putnam N.H."/>
            <person name="Grigoriev I.V."/>
            <person name="Rokhsar D.S."/>
        </authorList>
    </citation>
    <scope>NUCLEOTIDE SEQUENCE</scope>
    <source>
        <strain evidence="3">I ESC-2004</strain>
    </source>
</reference>
<keyword evidence="3" id="KW-1185">Reference proteome</keyword>
<name>R7VHC7_CAPTE</name>
<reference evidence="1 3" key="2">
    <citation type="journal article" date="2013" name="Nature">
        <title>Insights into bilaterian evolution from three spiralian genomes.</title>
        <authorList>
            <person name="Simakov O."/>
            <person name="Marletaz F."/>
            <person name="Cho S.J."/>
            <person name="Edsinger-Gonzales E."/>
            <person name="Havlak P."/>
            <person name="Hellsten U."/>
            <person name="Kuo D.H."/>
            <person name="Larsson T."/>
            <person name="Lv J."/>
            <person name="Arendt D."/>
            <person name="Savage R."/>
            <person name="Osoegawa K."/>
            <person name="de Jong P."/>
            <person name="Grimwood J."/>
            <person name="Chapman J.A."/>
            <person name="Shapiro H."/>
            <person name="Aerts A."/>
            <person name="Otillar R.P."/>
            <person name="Terry A.Y."/>
            <person name="Boore J.L."/>
            <person name="Grigoriev I.V."/>
            <person name="Lindberg D.R."/>
            <person name="Seaver E.C."/>
            <person name="Weisblat D.A."/>
            <person name="Putnam N.H."/>
            <person name="Rokhsar D.S."/>
        </authorList>
    </citation>
    <scope>NUCLEOTIDE SEQUENCE</scope>
    <source>
        <strain evidence="1 3">I ESC-2004</strain>
    </source>
</reference>
<evidence type="ECO:0000313" key="2">
    <source>
        <dbReference type="EnsemblMetazoa" id="CapteP204550"/>
    </source>
</evidence>
<evidence type="ECO:0000313" key="1">
    <source>
        <dbReference type="EMBL" id="ELU17987.1"/>
    </source>
</evidence>
<evidence type="ECO:0000313" key="3">
    <source>
        <dbReference type="Proteomes" id="UP000014760"/>
    </source>
</evidence>
<protein>
    <submittedName>
        <fullName evidence="1 2">Uncharacterized protein</fullName>
    </submittedName>
</protein>
<gene>
    <name evidence="1" type="ORF">CAPTEDRAFT_204550</name>
</gene>
<dbReference type="EMBL" id="AMQN01016556">
    <property type="status" value="NOT_ANNOTATED_CDS"/>
    <property type="molecule type" value="Genomic_DNA"/>
</dbReference>
<dbReference type="EnsemblMetazoa" id="CapteT204550">
    <property type="protein sequence ID" value="CapteP204550"/>
    <property type="gene ID" value="CapteG204550"/>
</dbReference>
<dbReference type="AlphaFoldDB" id="R7VHC7"/>
<reference evidence="2" key="3">
    <citation type="submission" date="2015-06" db="UniProtKB">
        <authorList>
            <consortium name="EnsemblMetazoa"/>
        </authorList>
    </citation>
    <scope>IDENTIFICATION</scope>
</reference>
<dbReference type="HOGENOM" id="CLU_1994758_0_0_1"/>
<organism evidence="1">
    <name type="scientific">Capitella teleta</name>
    <name type="common">Polychaete worm</name>
    <dbReference type="NCBI Taxonomy" id="283909"/>
    <lineage>
        <taxon>Eukaryota</taxon>
        <taxon>Metazoa</taxon>
        <taxon>Spiralia</taxon>
        <taxon>Lophotrochozoa</taxon>
        <taxon>Annelida</taxon>
        <taxon>Polychaeta</taxon>
        <taxon>Sedentaria</taxon>
        <taxon>Scolecida</taxon>
        <taxon>Capitellidae</taxon>
        <taxon>Capitella</taxon>
    </lineage>
</organism>
<proteinExistence type="predicted"/>
<dbReference type="Proteomes" id="UP000014760">
    <property type="component" value="Unassembled WGS sequence"/>
</dbReference>
<sequence>MDIFPIQPGKRGRNTRIIKHDSNSTAPHQERLKKTAFKRKPQPLPCIYINARGMRSVSDTSNKLVDLRNLTSAFDDQMVTITETWFSDVVLDCELLDPPQFTVHCKDRSETSSAVADSSLASPCH</sequence>
<dbReference type="EMBL" id="KB292182">
    <property type="protein sequence ID" value="ELU17987.1"/>
    <property type="molecule type" value="Genomic_DNA"/>
</dbReference>
<accession>R7VHC7</accession>